<evidence type="ECO:0000313" key="4">
    <source>
        <dbReference type="Proteomes" id="UP000187406"/>
    </source>
</evidence>
<keyword evidence="4" id="KW-1185">Reference proteome</keyword>
<dbReference type="InterPro" id="IPR019557">
    <property type="entry name" value="AminoTfrase-like_pln_mobile"/>
</dbReference>
<evidence type="ECO:0000256" key="1">
    <source>
        <dbReference type="SAM" id="SignalP"/>
    </source>
</evidence>
<evidence type="ECO:0000313" key="3">
    <source>
        <dbReference type="EMBL" id="GAV82281.1"/>
    </source>
</evidence>
<sequence length="236" mass="27909">ERHVRAYILCLLGSILFPDSSGDTMPLMFLPMLTDLYDVDTYIWGSGTLAWLYRSLCKACHRGVSQIGDNLLLLQYPLFDDNINPSLGACWVPKRAILDLKNLGTLAQYRGKFDKLTEEQVIWTPYPNVHLDLAWYQCRQDSYIWRSRVRLICFAYVEWHYPDRVVRQFGLGQHIPLPCNTDLTLHTYDGRDHPNTAWIDIHRQYITQWNKRHSCVVMVYRPTTNYMQWYMLITRL</sequence>
<dbReference type="OrthoDB" id="1871193at2759"/>
<feature type="chain" id="PRO_5012704468" evidence="1">
    <location>
        <begin position="23"/>
        <end position="236"/>
    </location>
</feature>
<dbReference type="Pfam" id="PF10536">
    <property type="entry name" value="PMD"/>
    <property type="match status" value="1"/>
</dbReference>
<dbReference type="InParanoid" id="A0A1Q3CQA9"/>
<evidence type="ECO:0000259" key="2">
    <source>
        <dbReference type="Pfam" id="PF10536"/>
    </source>
</evidence>
<feature type="domain" description="Aminotransferase-like plant mobile" evidence="2">
    <location>
        <begin position="2"/>
        <end position="230"/>
    </location>
</feature>
<dbReference type="Proteomes" id="UP000187406">
    <property type="component" value="Unassembled WGS sequence"/>
</dbReference>
<reference evidence="4" key="1">
    <citation type="submission" date="2016-04" db="EMBL/GenBank/DDBJ databases">
        <title>Cephalotus genome sequencing.</title>
        <authorList>
            <person name="Fukushima K."/>
            <person name="Hasebe M."/>
            <person name="Fang X."/>
        </authorList>
    </citation>
    <scope>NUCLEOTIDE SEQUENCE [LARGE SCALE GENOMIC DNA]</scope>
    <source>
        <strain evidence="4">cv. St1</strain>
    </source>
</reference>
<name>A0A1Q3CQA9_CEPFO</name>
<dbReference type="PANTHER" id="PTHR46033:SF8">
    <property type="entry name" value="PROTEIN MAINTENANCE OF MERISTEMS-LIKE"/>
    <property type="match status" value="1"/>
</dbReference>
<feature type="signal peptide" evidence="1">
    <location>
        <begin position="1"/>
        <end position="22"/>
    </location>
</feature>
<dbReference type="STRING" id="3775.A0A1Q3CQA9"/>
<protein>
    <submittedName>
        <fullName evidence="3">PMD domain-containing protein</fullName>
    </submittedName>
</protein>
<comment type="caution">
    <text evidence="3">The sequence shown here is derived from an EMBL/GenBank/DDBJ whole genome shotgun (WGS) entry which is preliminary data.</text>
</comment>
<dbReference type="AlphaFoldDB" id="A0A1Q3CQA9"/>
<keyword evidence="1" id="KW-0732">Signal</keyword>
<dbReference type="InterPro" id="IPR044824">
    <property type="entry name" value="MAIN-like"/>
</dbReference>
<proteinExistence type="predicted"/>
<dbReference type="EMBL" id="BDDD01002590">
    <property type="protein sequence ID" value="GAV82281.1"/>
    <property type="molecule type" value="Genomic_DNA"/>
</dbReference>
<dbReference type="GO" id="GO:0010073">
    <property type="term" value="P:meristem maintenance"/>
    <property type="evidence" value="ECO:0007669"/>
    <property type="project" value="InterPro"/>
</dbReference>
<feature type="non-terminal residue" evidence="3">
    <location>
        <position position="1"/>
    </location>
</feature>
<accession>A0A1Q3CQA9</accession>
<gene>
    <name evidence="3" type="ORF">CFOL_v3_25733</name>
</gene>
<organism evidence="3 4">
    <name type="scientific">Cephalotus follicularis</name>
    <name type="common">Albany pitcher plant</name>
    <dbReference type="NCBI Taxonomy" id="3775"/>
    <lineage>
        <taxon>Eukaryota</taxon>
        <taxon>Viridiplantae</taxon>
        <taxon>Streptophyta</taxon>
        <taxon>Embryophyta</taxon>
        <taxon>Tracheophyta</taxon>
        <taxon>Spermatophyta</taxon>
        <taxon>Magnoliopsida</taxon>
        <taxon>eudicotyledons</taxon>
        <taxon>Gunneridae</taxon>
        <taxon>Pentapetalae</taxon>
        <taxon>rosids</taxon>
        <taxon>fabids</taxon>
        <taxon>Oxalidales</taxon>
        <taxon>Cephalotaceae</taxon>
        <taxon>Cephalotus</taxon>
    </lineage>
</organism>
<dbReference type="PANTHER" id="PTHR46033">
    <property type="entry name" value="PROTEIN MAIN-LIKE 2"/>
    <property type="match status" value="1"/>
</dbReference>